<feature type="region of interest" description="Disordered" evidence="1">
    <location>
        <begin position="14"/>
        <end position="38"/>
    </location>
</feature>
<dbReference type="EMBL" id="JASCIR010000033">
    <property type="protein sequence ID" value="MDI3389851.1"/>
    <property type="molecule type" value="Genomic_DNA"/>
</dbReference>
<organism evidence="2 3">
    <name type="scientific">Streptomyces solicavernae</name>
    <dbReference type="NCBI Taxonomy" id="3043614"/>
    <lineage>
        <taxon>Bacteria</taxon>
        <taxon>Bacillati</taxon>
        <taxon>Actinomycetota</taxon>
        <taxon>Actinomycetes</taxon>
        <taxon>Kitasatosporales</taxon>
        <taxon>Streptomycetaceae</taxon>
        <taxon>Streptomyces</taxon>
    </lineage>
</organism>
<protein>
    <submittedName>
        <fullName evidence="2">Amino acid ABC transporter permease</fullName>
    </submittedName>
</protein>
<accession>A0ABT6RZI4</accession>
<sequence length="152" mass="16575">MAWDEWEQIKAENATRMRLNQAGAESSGSGKGAQLKHDDKAWHDAAGVADDLRGRTKHAASKLGSAHDGIKNKYELEHYGVSTGTNGLDSIDALRSVLTSWEERLHAVAEECEQLVPHLRGTAADLTGADAKLKESFKNLEVPWLSGNEKGR</sequence>
<keyword evidence="3" id="KW-1185">Reference proteome</keyword>
<evidence type="ECO:0000313" key="2">
    <source>
        <dbReference type="EMBL" id="MDI3389851.1"/>
    </source>
</evidence>
<dbReference type="Proteomes" id="UP001224661">
    <property type="component" value="Unassembled WGS sequence"/>
</dbReference>
<evidence type="ECO:0000256" key="1">
    <source>
        <dbReference type="SAM" id="MobiDB-lite"/>
    </source>
</evidence>
<reference evidence="2 3" key="1">
    <citation type="submission" date="2023-05" db="EMBL/GenBank/DDBJ databases">
        <title>Draft genome sequence of Streptomyces sp. B-S-A8 isolated from a cave soil in Thailand.</title>
        <authorList>
            <person name="Chamroensaksri N."/>
            <person name="Muangham S."/>
        </authorList>
    </citation>
    <scope>NUCLEOTIDE SEQUENCE [LARGE SCALE GENOMIC DNA]</scope>
    <source>
        <strain evidence="2 3">B-S-A8</strain>
    </source>
</reference>
<dbReference type="RefSeq" id="WP_282516321.1">
    <property type="nucleotide sequence ID" value="NZ_JASCIR010000033.1"/>
</dbReference>
<evidence type="ECO:0000313" key="3">
    <source>
        <dbReference type="Proteomes" id="UP001224661"/>
    </source>
</evidence>
<comment type="caution">
    <text evidence="2">The sequence shown here is derived from an EMBL/GenBank/DDBJ whole genome shotgun (WGS) entry which is preliminary data.</text>
</comment>
<name>A0ABT6RZI4_9ACTN</name>
<proteinExistence type="predicted"/>
<gene>
    <name evidence="2" type="ORF">QIS99_27205</name>
</gene>